<dbReference type="GO" id="GO:0005737">
    <property type="term" value="C:cytoplasm"/>
    <property type="evidence" value="ECO:0007669"/>
    <property type="project" value="TreeGrafter"/>
</dbReference>
<evidence type="ECO:0000256" key="2">
    <source>
        <dbReference type="ARBA" id="ARBA00007991"/>
    </source>
</evidence>
<feature type="compositionally biased region" description="Low complexity" evidence="5">
    <location>
        <begin position="1363"/>
        <end position="1377"/>
    </location>
</feature>
<feature type="compositionally biased region" description="Basic and acidic residues" evidence="5">
    <location>
        <begin position="1190"/>
        <end position="1202"/>
    </location>
</feature>
<evidence type="ECO:0000313" key="8">
    <source>
        <dbReference type="Proteomes" id="UP000235392"/>
    </source>
</evidence>
<proteinExistence type="inferred from homology"/>
<keyword evidence="4" id="KW-0539">Nucleus</keyword>
<feature type="compositionally biased region" description="Polar residues" evidence="5">
    <location>
        <begin position="1256"/>
        <end position="1277"/>
    </location>
</feature>
<dbReference type="Gene3D" id="3.40.33.10">
    <property type="entry name" value="CAP"/>
    <property type="match status" value="1"/>
</dbReference>
<dbReference type="InterPro" id="IPR011989">
    <property type="entry name" value="ARM-like"/>
</dbReference>
<feature type="compositionally biased region" description="Basic and acidic residues" evidence="5">
    <location>
        <begin position="1230"/>
        <end position="1255"/>
    </location>
</feature>
<dbReference type="Gene3D" id="1.25.10.10">
    <property type="entry name" value="Leucine-rich Repeat Variant"/>
    <property type="match status" value="1"/>
</dbReference>
<dbReference type="EMBL" id="PGCI01000063">
    <property type="protein sequence ID" value="PLW43867.1"/>
    <property type="molecule type" value="Genomic_DNA"/>
</dbReference>
<dbReference type="PROSITE" id="PS50166">
    <property type="entry name" value="IMPORTIN_B_NT"/>
    <property type="match status" value="1"/>
</dbReference>
<dbReference type="InterPro" id="IPR001494">
    <property type="entry name" value="Importin-beta_N"/>
</dbReference>
<dbReference type="GO" id="GO:0006606">
    <property type="term" value="P:protein import into nucleus"/>
    <property type="evidence" value="ECO:0007669"/>
    <property type="project" value="TreeGrafter"/>
</dbReference>
<evidence type="ECO:0000256" key="3">
    <source>
        <dbReference type="ARBA" id="ARBA00022448"/>
    </source>
</evidence>
<dbReference type="SUPFAM" id="SSF55797">
    <property type="entry name" value="PR-1-like"/>
    <property type="match status" value="1"/>
</dbReference>
<evidence type="ECO:0000259" key="6">
    <source>
        <dbReference type="PROSITE" id="PS50166"/>
    </source>
</evidence>
<dbReference type="InterPro" id="IPR014044">
    <property type="entry name" value="CAP_dom"/>
</dbReference>
<dbReference type="Pfam" id="PF00188">
    <property type="entry name" value="CAP"/>
    <property type="match status" value="1"/>
</dbReference>
<evidence type="ECO:0000256" key="4">
    <source>
        <dbReference type="ARBA" id="ARBA00023242"/>
    </source>
</evidence>
<reference evidence="7 8" key="1">
    <citation type="submission" date="2017-11" db="EMBL/GenBank/DDBJ databases">
        <title>De novo assembly and phasing of dikaryotic genomes from two isolates of Puccinia coronata f. sp. avenae, the causal agent of oat crown rust.</title>
        <authorList>
            <person name="Miller M.E."/>
            <person name="Zhang Y."/>
            <person name="Omidvar V."/>
            <person name="Sperschneider J."/>
            <person name="Schwessinger B."/>
            <person name="Raley C."/>
            <person name="Palmer J.M."/>
            <person name="Garnica D."/>
            <person name="Upadhyaya N."/>
            <person name="Rathjen J."/>
            <person name="Taylor J.M."/>
            <person name="Park R.F."/>
            <person name="Dodds P.N."/>
            <person name="Hirsch C.D."/>
            <person name="Kianian S.F."/>
            <person name="Figueroa M."/>
        </authorList>
    </citation>
    <scope>NUCLEOTIDE SEQUENCE [LARGE SCALE GENOMIC DNA]</scope>
    <source>
        <strain evidence="7">12SD80</strain>
    </source>
</reference>
<evidence type="ECO:0000256" key="1">
    <source>
        <dbReference type="ARBA" id="ARBA00004123"/>
    </source>
</evidence>
<evidence type="ECO:0000313" key="7">
    <source>
        <dbReference type="EMBL" id="PLW43867.1"/>
    </source>
</evidence>
<comment type="caution">
    <text evidence="7">The sequence shown here is derived from an EMBL/GenBank/DDBJ whole genome shotgun (WGS) entry which is preliminary data.</text>
</comment>
<dbReference type="SMART" id="SM00198">
    <property type="entry name" value="SCP"/>
    <property type="match status" value="1"/>
</dbReference>
<gene>
    <name evidence="7" type="ORF">PCASD_05829</name>
</gene>
<feature type="compositionally biased region" description="Polar residues" evidence="5">
    <location>
        <begin position="1311"/>
        <end position="1330"/>
    </location>
</feature>
<dbReference type="GO" id="GO:0031267">
    <property type="term" value="F:small GTPase binding"/>
    <property type="evidence" value="ECO:0007669"/>
    <property type="project" value="InterPro"/>
</dbReference>
<feature type="compositionally biased region" description="Polar residues" evidence="5">
    <location>
        <begin position="1208"/>
        <end position="1219"/>
    </location>
</feature>
<dbReference type="InterPro" id="IPR001283">
    <property type="entry name" value="CRISP-related"/>
</dbReference>
<sequence>MDVSRVLELLNVLYPSPSTPANFLPTQTQQTEAHKALYDLMAEPSAWSLASEILDSLGTHDWAQDTNARFIAAHTLAVKISRDWNSFPVEQSLNLKDRLLHWLQQSALRTASSIPGEKIVLRKLSVAISVLSFKLVPEPSRCWDNWLLEVISRLASGPTITSSLLDVLTVIAEEAERADMLGARRVQYDKSIQDGSGLVIRTLSDALVSKSHSIRLAALSCSQAWLCSSHLNIDGPTTIWPILLELLFNSQYLLAHMNPNKSADLADEEEDIVQKSADCIEELVSGSRGGTTVGAGFVTKSRAEVLLDWFSGDLVGSIIEHSIASGEVPDAILSIYKLFTSLSEHSIASIAANLSSPRSLKMVRHLLRLSTFPGYAGIDENITSHILPIWTLLQEELNDLGYLGNVPDEFDPPPNLVQVSHPELRSLSTELFKTLSQGLKLKATWPKPNVIADNWTKDMVASFKSHTRADLAECLLACYYVCRDELLLDLVFETKSLLSRTLGADDCYEDLEACLFCIRAIQDGIPSEENTALPLVFSSEILGRIPIGDTPPLLRLRGTCLTLIASFSEWLKHRPNHLLCSLNLVAPSLNSTDPETISLAANALRRLCHEGRKVLVNEIAPLAELIRSTEGKIMPDEYNKVLQAVASVLQALPPRDLVQPILSLMDPVLTRLDLALRQHSQAPDPKNRMVIITQLQQLKACNQGLSEPDEELILLDMDEEFNSEKEKMAQLTQLEPIRNLHQTLSHLISIALVQSINDVDMAITLSELARSCTSSSIPTAISIDPFIVLTTCISNISRDRANLAIWFSLSTSLVIATCRLKGQNFPQDQWNTLLGCVKESVKVTASVLHSDAQMVQEPDLVQTFLQLSAVIIERYGQMFLSLKEELQIILAIAIAGLKVEERVALQAALDILRVFAQQTQKASSQAQAALFLELLTIHGQQILNQIVLGISGKLPRSSLPSLSETLHCFVIKLPHLSQIWLGKLMETPGYPNEKLTEDKKVRFLRNICAARTLKKARDVCSDFAIVSRGLEGTGDIVLRRAALSSTGVTVCKLTVAPHNSPSAQQAWEQKREQLQLFPSANLLNKPSPIQRALVTQAKTLPASVNCLVPRFRMPGASRCTGVQEADRSFRLSRPRPGGSEHQAELGSRTRLRARAVADQQIYPTSVNNQLRARCQGATCKSTKPPLSTRFVEDSAKPNDNRAIHHQAKISTRNVKSSRSVKARDCTLLGPKKDPPVPETDKQAKEKPADPKKQSEAKSLTQTNDQSILKNNPSPTETTKSDFARRPFPYEKYHPDLKFIPMSFPIVRSTLQPATPASNPAPSKPRTQTKQILPPAKPLGQAADPPSPAPTSQPKPLSRVSAGSRNSNKPKNSNSSSKWLSAHNDIRAKYSAKPLTWSSKLEATAQAWADRCVFEHSKGGGYGENIAAGQPTIESVVQDWVYGKDECSAYNPRTAIYSHFTQVIWQGTTEVGCAASKCANVQKIPLSNAFFWVCQYSPPGNVFGEFGRNVRASAGQCIK</sequence>
<feature type="region of interest" description="Disordered" evidence="5">
    <location>
        <begin position="1311"/>
        <end position="1378"/>
    </location>
</feature>
<name>A0A2N5V1P7_9BASI</name>
<dbReference type="InterPro" id="IPR016024">
    <property type="entry name" value="ARM-type_fold"/>
</dbReference>
<comment type="subcellular location">
    <subcellularLocation>
        <location evidence="1">Nucleus</location>
    </subcellularLocation>
</comment>
<organism evidence="7 8">
    <name type="scientific">Puccinia coronata f. sp. avenae</name>
    <dbReference type="NCBI Taxonomy" id="200324"/>
    <lineage>
        <taxon>Eukaryota</taxon>
        <taxon>Fungi</taxon>
        <taxon>Dikarya</taxon>
        <taxon>Basidiomycota</taxon>
        <taxon>Pucciniomycotina</taxon>
        <taxon>Pucciniomycetes</taxon>
        <taxon>Pucciniales</taxon>
        <taxon>Pucciniaceae</taxon>
        <taxon>Puccinia</taxon>
    </lineage>
</organism>
<dbReference type="PRINTS" id="PR00837">
    <property type="entry name" value="V5TPXLIKE"/>
</dbReference>
<protein>
    <recommendedName>
        <fullName evidence="6">Importin N-terminal domain-containing protein</fullName>
    </recommendedName>
</protein>
<feature type="domain" description="Importin N-terminal" evidence="6">
    <location>
        <begin position="33"/>
        <end position="105"/>
    </location>
</feature>
<keyword evidence="3" id="KW-0813">Transport</keyword>
<dbReference type="InterPro" id="IPR051345">
    <property type="entry name" value="Importin_beta-like_NTR"/>
</dbReference>
<dbReference type="InterPro" id="IPR040520">
    <property type="entry name" value="Importin_rep_3"/>
</dbReference>
<dbReference type="PANTHER" id="PTHR12363:SF33">
    <property type="entry name" value="IMPORTIN-13"/>
    <property type="match status" value="1"/>
</dbReference>
<dbReference type="Pfam" id="PF03810">
    <property type="entry name" value="IBN_N"/>
    <property type="match status" value="1"/>
</dbReference>
<dbReference type="Pfam" id="PF18806">
    <property type="entry name" value="Importin_rep_3"/>
    <property type="match status" value="1"/>
</dbReference>
<accession>A0A2N5V1P7</accession>
<feature type="region of interest" description="Disordered" evidence="5">
    <location>
        <begin position="1178"/>
        <end position="1286"/>
    </location>
</feature>
<dbReference type="PANTHER" id="PTHR12363">
    <property type="entry name" value="TRANSPORTIN 3 AND IMPORTIN 13"/>
    <property type="match status" value="1"/>
</dbReference>
<dbReference type="Proteomes" id="UP000235392">
    <property type="component" value="Unassembled WGS sequence"/>
</dbReference>
<dbReference type="GO" id="GO:0005634">
    <property type="term" value="C:nucleus"/>
    <property type="evidence" value="ECO:0007669"/>
    <property type="project" value="UniProtKB-SubCell"/>
</dbReference>
<comment type="similarity">
    <text evidence="2">Belongs to the importin beta family.</text>
</comment>
<evidence type="ECO:0000256" key="5">
    <source>
        <dbReference type="SAM" id="MobiDB-lite"/>
    </source>
</evidence>
<dbReference type="SUPFAM" id="SSF48371">
    <property type="entry name" value="ARM repeat"/>
    <property type="match status" value="1"/>
</dbReference>
<dbReference type="InterPro" id="IPR035940">
    <property type="entry name" value="CAP_sf"/>
</dbReference>